<gene>
    <name evidence="2" type="ORF">SAMN05428998_10811</name>
</gene>
<dbReference type="AlphaFoldDB" id="A0A1Y6BQ87"/>
<accession>A0A1Y6BQ87</accession>
<feature type="chain" id="PRO_5012870685" evidence="1">
    <location>
        <begin position="22"/>
        <end position="209"/>
    </location>
</feature>
<sequence length="209" mass="21199">MRSIIIAVAVTVLLIAAQAAAAGEGDPLRVLKPADLPADGLLPAASIVHGWAVALDGVTLAVAPGANGDKEFFADAADRRVIRLRLWGVMVPAPEATAAALFARAALDDLLTCRQKPCRTGSVEVGGFVKCTAEGILVAGLPAASCRTDVVGSLSTPLVLSGAVVTDRDVIVDGGRDGSAMISGEKAPRLAQEGFWSGLPRAPVAGVTN</sequence>
<keyword evidence="3" id="KW-1185">Reference proteome</keyword>
<organism evidence="2 3">
    <name type="scientific">Tistlia consotensis USBA 355</name>
    <dbReference type="NCBI Taxonomy" id="560819"/>
    <lineage>
        <taxon>Bacteria</taxon>
        <taxon>Pseudomonadati</taxon>
        <taxon>Pseudomonadota</taxon>
        <taxon>Alphaproteobacteria</taxon>
        <taxon>Rhodospirillales</taxon>
        <taxon>Rhodovibrionaceae</taxon>
        <taxon>Tistlia</taxon>
    </lineage>
</organism>
<dbReference type="Proteomes" id="UP000192917">
    <property type="component" value="Unassembled WGS sequence"/>
</dbReference>
<evidence type="ECO:0000256" key="1">
    <source>
        <dbReference type="SAM" id="SignalP"/>
    </source>
</evidence>
<reference evidence="2 3" key="1">
    <citation type="submission" date="2017-04" db="EMBL/GenBank/DDBJ databases">
        <authorList>
            <person name="Afonso C.L."/>
            <person name="Miller P.J."/>
            <person name="Scott M.A."/>
            <person name="Spackman E."/>
            <person name="Goraichik I."/>
            <person name="Dimitrov K.M."/>
            <person name="Suarez D.L."/>
            <person name="Swayne D.E."/>
        </authorList>
    </citation>
    <scope>NUCLEOTIDE SEQUENCE [LARGE SCALE GENOMIC DNA]</scope>
    <source>
        <strain evidence="2 3">USBA 355</strain>
    </source>
</reference>
<dbReference type="STRING" id="560819.SAMN05428998_10811"/>
<dbReference type="EMBL" id="FWZX01000008">
    <property type="protein sequence ID" value="SMF23443.1"/>
    <property type="molecule type" value="Genomic_DNA"/>
</dbReference>
<keyword evidence="1" id="KW-0732">Signal</keyword>
<evidence type="ECO:0000313" key="2">
    <source>
        <dbReference type="EMBL" id="SMF23443.1"/>
    </source>
</evidence>
<feature type="signal peptide" evidence="1">
    <location>
        <begin position="1"/>
        <end position="21"/>
    </location>
</feature>
<dbReference type="RefSeq" id="WP_085122906.1">
    <property type="nucleotide sequence ID" value="NZ_FWZX01000008.1"/>
</dbReference>
<name>A0A1Y6BQ87_9PROT</name>
<evidence type="ECO:0000313" key="3">
    <source>
        <dbReference type="Proteomes" id="UP000192917"/>
    </source>
</evidence>
<proteinExistence type="predicted"/>
<protein>
    <submittedName>
        <fullName evidence="2">Uncharacterized protein</fullName>
    </submittedName>
</protein>